<dbReference type="AlphaFoldDB" id="A0A1Q9CZM9"/>
<comment type="catalytic activity">
    <reaction evidence="7">
        <text>L-cysteinyl-[protein] + hexadecanoyl-CoA = S-hexadecanoyl-L-cysteinyl-[protein] + CoA</text>
        <dbReference type="Rhea" id="RHEA:36683"/>
        <dbReference type="Rhea" id="RHEA-COMP:10131"/>
        <dbReference type="Rhea" id="RHEA-COMP:11032"/>
        <dbReference type="ChEBI" id="CHEBI:29950"/>
        <dbReference type="ChEBI" id="CHEBI:57287"/>
        <dbReference type="ChEBI" id="CHEBI:57379"/>
        <dbReference type="ChEBI" id="CHEBI:74151"/>
        <dbReference type="EC" id="2.3.1.225"/>
    </reaction>
</comment>
<name>A0A1Q9CZM9_SYMMI</name>
<keyword evidence="6 7" id="KW-0012">Acyltransferase</keyword>
<keyword evidence="4 7" id="KW-1133">Transmembrane helix</keyword>
<dbReference type="EC" id="2.3.1.225" evidence="7"/>
<dbReference type="OrthoDB" id="331948at2759"/>
<evidence type="ECO:0000256" key="4">
    <source>
        <dbReference type="ARBA" id="ARBA00022989"/>
    </source>
</evidence>
<protein>
    <recommendedName>
        <fullName evidence="7">Palmitoyltransferase</fullName>
        <ecNumber evidence="7">2.3.1.225</ecNumber>
    </recommendedName>
</protein>
<comment type="subcellular location">
    <subcellularLocation>
        <location evidence="1">Membrane</location>
        <topology evidence="1">Multi-pass membrane protein</topology>
    </subcellularLocation>
</comment>
<sequence length="325" mass="36555">MGLGGATQEPGFLCIGPRRLARQCLRCCGQCCNFVLDCVDVALRVIGPLFVLLALSLVSFVTYTFFTVLIPHLADSGTSSSLLLLEMALGCFLLVNILYNYAMAVCLNPGVPPEFPGEALESKDGELGDYAPAPKQCHKCLKLKPPRAHHCSVCKTCVMKMDHHCPWINNCVGANNYRYFCLFMFFLAMGCLYYTVLGSRLFFQALVPARKRTIKLKFEDIQCVTLSWLVSICIFCAICLLGGFHLYLVLTNQTTIEFHTNMAGRQIARKRGEIHRNPYDLGMSRNFQQVFGPNTFFGFRWLLPYVARRPTCNGLEYPMVSDFRA</sequence>
<keyword evidence="3 7" id="KW-0812">Transmembrane</keyword>
<comment type="domain">
    <text evidence="7">The DHHC domain is required for palmitoyltransferase activity.</text>
</comment>
<evidence type="ECO:0000256" key="1">
    <source>
        <dbReference type="ARBA" id="ARBA00004141"/>
    </source>
</evidence>
<keyword evidence="2 7" id="KW-0808">Transferase</keyword>
<evidence type="ECO:0000313" key="9">
    <source>
        <dbReference type="Proteomes" id="UP000186817"/>
    </source>
</evidence>
<dbReference type="GO" id="GO:0016020">
    <property type="term" value="C:membrane"/>
    <property type="evidence" value="ECO:0007669"/>
    <property type="project" value="UniProtKB-SubCell"/>
</dbReference>
<reference evidence="8 9" key="1">
    <citation type="submission" date="2016-02" db="EMBL/GenBank/DDBJ databases">
        <title>Genome analysis of coral dinoflagellate symbionts highlights evolutionary adaptations to a symbiotic lifestyle.</title>
        <authorList>
            <person name="Aranda M."/>
            <person name="Li Y."/>
            <person name="Liew Y.J."/>
            <person name="Baumgarten S."/>
            <person name="Simakov O."/>
            <person name="Wilson M."/>
            <person name="Piel J."/>
            <person name="Ashoor H."/>
            <person name="Bougouffa S."/>
            <person name="Bajic V.B."/>
            <person name="Ryu T."/>
            <person name="Ravasi T."/>
            <person name="Bayer T."/>
            <person name="Micklem G."/>
            <person name="Kim H."/>
            <person name="Bhak J."/>
            <person name="Lajeunesse T.C."/>
            <person name="Voolstra C.R."/>
        </authorList>
    </citation>
    <scope>NUCLEOTIDE SEQUENCE [LARGE SCALE GENOMIC DNA]</scope>
    <source>
        <strain evidence="8 9">CCMP2467</strain>
    </source>
</reference>
<evidence type="ECO:0000256" key="5">
    <source>
        <dbReference type="ARBA" id="ARBA00023136"/>
    </source>
</evidence>
<dbReference type="InterPro" id="IPR001594">
    <property type="entry name" value="Palmitoyltrfase_DHHC"/>
</dbReference>
<evidence type="ECO:0000256" key="3">
    <source>
        <dbReference type="ARBA" id="ARBA00022692"/>
    </source>
</evidence>
<dbReference type="GO" id="GO:0019706">
    <property type="term" value="F:protein-cysteine S-palmitoyltransferase activity"/>
    <property type="evidence" value="ECO:0007669"/>
    <property type="project" value="UniProtKB-EC"/>
</dbReference>
<organism evidence="8 9">
    <name type="scientific">Symbiodinium microadriaticum</name>
    <name type="common">Dinoflagellate</name>
    <name type="synonym">Zooxanthella microadriatica</name>
    <dbReference type="NCBI Taxonomy" id="2951"/>
    <lineage>
        <taxon>Eukaryota</taxon>
        <taxon>Sar</taxon>
        <taxon>Alveolata</taxon>
        <taxon>Dinophyceae</taxon>
        <taxon>Suessiales</taxon>
        <taxon>Symbiodiniaceae</taxon>
        <taxon>Symbiodinium</taxon>
    </lineage>
</organism>
<dbReference type="InterPro" id="IPR039859">
    <property type="entry name" value="PFA4/ZDH16/20/ERF2-like"/>
</dbReference>
<evidence type="ECO:0000256" key="2">
    <source>
        <dbReference type="ARBA" id="ARBA00022679"/>
    </source>
</evidence>
<keyword evidence="9" id="KW-1185">Reference proteome</keyword>
<evidence type="ECO:0000313" key="8">
    <source>
        <dbReference type="EMBL" id="OLP88371.1"/>
    </source>
</evidence>
<comment type="similarity">
    <text evidence="7">Belongs to the DHHC palmitoyltransferase family.</text>
</comment>
<dbReference type="PANTHER" id="PTHR12246">
    <property type="entry name" value="PALMITOYLTRANSFERASE ZDHHC16"/>
    <property type="match status" value="1"/>
</dbReference>
<gene>
    <name evidence="8" type="primary">PAT16</name>
    <name evidence="8" type="ORF">AK812_SmicGene30318</name>
</gene>
<feature type="transmembrane region" description="Helical" evidence="7">
    <location>
        <begin position="177"/>
        <end position="203"/>
    </location>
</feature>
<dbReference type="Proteomes" id="UP000186817">
    <property type="component" value="Unassembled WGS sequence"/>
</dbReference>
<accession>A0A1Q9CZM9</accession>
<feature type="transmembrane region" description="Helical" evidence="7">
    <location>
        <begin position="224"/>
        <end position="250"/>
    </location>
</feature>
<comment type="caution">
    <text evidence="8">The sequence shown here is derived from an EMBL/GenBank/DDBJ whole genome shotgun (WGS) entry which is preliminary data.</text>
</comment>
<feature type="transmembrane region" description="Helical" evidence="7">
    <location>
        <begin position="82"/>
        <end position="102"/>
    </location>
</feature>
<proteinExistence type="inferred from homology"/>
<dbReference type="PROSITE" id="PS50216">
    <property type="entry name" value="DHHC"/>
    <property type="match status" value="1"/>
</dbReference>
<evidence type="ECO:0000256" key="7">
    <source>
        <dbReference type="RuleBase" id="RU079119"/>
    </source>
</evidence>
<evidence type="ECO:0000256" key="6">
    <source>
        <dbReference type="ARBA" id="ARBA00023315"/>
    </source>
</evidence>
<keyword evidence="5 7" id="KW-0472">Membrane</keyword>
<dbReference type="EMBL" id="LSRX01000818">
    <property type="protein sequence ID" value="OLP88371.1"/>
    <property type="molecule type" value="Genomic_DNA"/>
</dbReference>
<dbReference type="Pfam" id="PF01529">
    <property type="entry name" value="DHHC"/>
    <property type="match status" value="1"/>
</dbReference>
<feature type="transmembrane region" description="Helical" evidence="7">
    <location>
        <begin position="49"/>
        <end position="70"/>
    </location>
</feature>
<dbReference type="OMA" id="APFEDEW"/>